<evidence type="ECO:0000313" key="1">
    <source>
        <dbReference type="EMBL" id="CAB4199787.1"/>
    </source>
</evidence>
<gene>
    <name evidence="1" type="ORF">UFOVP1355_13</name>
</gene>
<organism evidence="1">
    <name type="scientific">uncultured Caudovirales phage</name>
    <dbReference type="NCBI Taxonomy" id="2100421"/>
    <lineage>
        <taxon>Viruses</taxon>
        <taxon>Duplodnaviria</taxon>
        <taxon>Heunggongvirae</taxon>
        <taxon>Uroviricota</taxon>
        <taxon>Caudoviricetes</taxon>
        <taxon>Peduoviridae</taxon>
        <taxon>Maltschvirus</taxon>
        <taxon>Maltschvirus maltsch</taxon>
    </lineage>
</organism>
<protein>
    <submittedName>
        <fullName evidence="1">Uncharacterized protein</fullName>
    </submittedName>
</protein>
<name>A0A6J5RZ20_9CAUD</name>
<dbReference type="EMBL" id="LR797288">
    <property type="protein sequence ID" value="CAB4199787.1"/>
    <property type="molecule type" value="Genomic_DNA"/>
</dbReference>
<accession>A0A6J5RZ20</accession>
<sequence length="79" mass="9092">MICFNDAELNAHYSKEEEMDRRHEIAVEELDGESLEPYCQDLVEYCQDYEAGLISLEELGLHLLRARNSAVDAAVEKME</sequence>
<reference evidence="1" key="1">
    <citation type="submission" date="2020-05" db="EMBL/GenBank/DDBJ databases">
        <authorList>
            <person name="Chiriac C."/>
            <person name="Salcher M."/>
            <person name="Ghai R."/>
            <person name="Kavagutti S V."/>
        </authorList>
    </citation>
    <scope>NUCLEOTIDE SEQUENCE</scope>
</reference>
<proteinExistence type="predicted"/>